<keyword evidence="1 4" id="KW-0472">Membrane</keyword>
<dbReference type="OMA" id="PIEKICW"/>
<keyword evidence="2" id="KW-0576">Peroxisome</keyword>
<reference evidence="5" key="1">
    <citation type="submission" date="2018-04" db="EMBL/GenBank/DDBJ databases">
        <authorList>
            <person name="Go L.Y."/>
            <person name="Mitchell J.A."/>
        </authorList>
    </citation>
    <scope>NUCLEOTIDE SEQUENCE</scope>
    <source>
        <tissue evidence="5">Whole organism</tissue>
    </source>
</reference>
<protein>
    <submittedName>
        <fullName evidence="5">CSON007071 protein</fullName>
    </submittedName>
</protein>
<proteinExistence type="predicted"/>
<reference evidence="6" key="2">
    <citation type="submission" date="2018-07" db="EMBL/GenBank/DDBJ databases">
        <authorList>
            <person name="Quirk P.G."/>
            <person name="Krulwich T.A."/>
        </authorList>
    </citation>
    <scope>NUCLEOTIDE SEQUENCE</scope>
</reference>
<dbReference type="Pfam" id="PF05648">
    <property type="entry name" value="PEX11"/>
    <property type="match status" value="1"/>
</dbReference>
<evidence type="ECO:0000313" key="6">
    <source>
        <dbReference type="EMBL" id="SSX22605.1"/>
    </source>
</evidence>
<dbReference type="GO" id="GO:0005778">
    <property type="term" value="C:peroxisomal membrane"/>
    <property type="evidence" value="ECO:0007669"/>
    <property type="project" value="UniProtKB-SubCell"/>
</dbReference>
<keyword evidence="4" id="KW-0812">Transmembrane</keyword>
<sequence>MGAFEDILDEICEMLSCYSGRDKVIRTLCYSAKLASALSVNAHPDVSQKLKIFSSKMSQTRATLRLFDDFPMLQCTLQYGLGKHEPDRTVSVIGVLTNIFDTLYYPIDKTCWLVEHKLLHVQNPTLWDTLSSLFWLISNYLNLIRTLRLMMLTQNHNNNCISNGNGNLIQTKEALKKLKTKELLQKISIIRNCIDIVHAGSTLPKGMLWGGKMEAWQVGVIGTLSSLLGMYQFLAKRRLAKS</sequence>
<accession>A0A336KEM0</accession>
<dbReference type="GO" id="GO:0016559">
    <property type="term" value="P:peroxisome fission"/>
    <property type="evidence" value="ECO:0007669"/>
    <property type="project" value="InterPro"/>
</dbReference>
<dbReference type="PANTHER" id="PTHR20990:SF1">
    <property type="entry name" value="PEROXISOMAL MEMBRANE PROTEIN 11C"/>
    <property type="match status" value="1"/>
</dbReference>
<dbReference type="VEuPathDB" id="VectorBase:CSON007071"/>
<evidence type="ECO:0000256" key="4">
    <source>
        <dbReference type="SAM" id="Phobius"/>
    </source>
</evidence>
<dbReference type="InterPro" id="IPR026510">
    <property type="entry name" value="PEX11C_met"/>
</dbReference>
<dbReference type="EMBL" id="UFQT01000265">
    <property type="protein sequence ID" value="SSX22605.1"/>
    <property type="molecule type" value="Genomic_DNA"/>
</dbReference>
<gene>
    <name evidence="5" type="primary">CSON007071</name>
</gene>
<evidence type="ECO:0000256" key="1">
    <source>
        <dbReference type="ARBA" id="ARBA00023136"/>
    </source>
</evidence>
<dbReference type="AlphaFoldDB" id="A0A336KEM0"/>
<evidence type="ECO:0000313" key="5">
    <source>
        <dbReference type="EMBL" id="SSX02228.1"/>
    </source>
</evidence>
<evidence type="ECO:0000256" key="3">
    <source>
        <dbReference type="ARBA" id="ARBA00046271"/>
    </source>
</evidence>
<dbReference type="EMBL" id="UFQS01000265">
    <property type="protein sequence ID" value="SSX02228.1"/>
    <property type="molecule type" value="Genomic_DNA"/>
</dbReference>
<evidence type="ECO:0000256" key="2">
    <source>
        <dbReference type="ARBA" id="ARBA00023140"/>
    </source>
</evidence>
<keyword evidence="4" id="KW-1133">Transmembrane helix</keyword>
<dbReference type="InterPro" id="IPR008733">
    <property type="entry name" value="PEX11"/>
</dbReference>
<name>A0A336KEM0_CULSO</name>
<comment type="subcellular location">
    <subcellularLocation>
        <location evidence="3">Peroxisome membrane</location>
    </subcellularLocation>
</comment>
<organism evidence="5">
    <name type="scientific">Culicoides sonorensis</name>
    <name type="common">Biting midge</name>
    <dbReference type="NCBI Taxonomy" id="179676"/>
    <lineage>
        <taxon>Eukaryota</taxon>
        <taxon>Metazoa</taxon>
        <taxon>Ecdysozoa</taxon>
        <taxon>Arthropoda</taxon>
        <taxon>Hexapoda</taxon>
        <taxon>Insecta</taxon>
        <taxon>Pterygota</taxon>
        <taxon>Neoptera</taxon>
        <taxon>Endopterygota</taxon>
        <taxon>Diptera</taxon>
        <taxon>Nematocera</taxon>
        <taxon>Chironomoidea</taxon>
        <taxon>Ceratopogonidae</taxon>
        <taxon>Ceratopogoninae</taxon>
        <taxon>Culicoides</taxon>
        <taxon>Monoculicoides</taxon>
    </lineage>
</organism>
<feature type="transmembrane region" description="Helical" evidence="4">
    <location>
        <begin position="215"/>
        <end position="234"/>
    </location>
</feature>
<dbReference type="PANTHER" id="PTHR20990">
    <property type="entry name" value="PEROXISOMAL BIOGENESIS FACTOR 11"/>
    <property type="match status" value="1"/>
</dbReference>